<feature type="non-terminal residue" evidence="2">
    <location>
        <position position="1"/>
    </location>
</feature>
<feature type="chain" id="PRO_5040119675" evidence="1">
    <location>
        <begin position="24"/>
        <end position="174"/>
    </location>
</feature>
<accession>A0A9P6DT70</accession>
<dbReference type="Proteomes" id="UP000886523">
    <property type="component" value="Unassembled WGS sequence"/>
</dbReference>
<evidence type="ECO:0000313" key="3">
    <source>
        <dbReference type="Proteomes" id="UP000886523"/>
    </source>
</evidence>
<gene>
    <name evidence="2" type="ORF">BS47DRAFT_1392873</name>
</gene>
<feature type="signal peptide" evidence="1">
    <location>
        <begin position="1"/>
        <end position="23"/>
    </location>
</feature>
<comment type="caution">
    <text evidence="2">The sequence shown here is derived from an EMBL/GenBank/DDBJ whole genome shotgun (WGS) entry which is preliminary data.</text>
</comment>
<keyword evidence="3" id="KW-1185">Reference proteome</keyword>
<dbReference type="AlphaFoldDB" id="A0A9P6DT70"/>
<keyword evidence="1" id="KW-0732">Signal</keyword>
<evidence type="ECO:0000313" key="2">
    <source>
        <dbReference type="EMBL" id="KAF9513981.1"/>
    </source>
</evidence>
<protein>
    <submittedName>
        <fullName evidence="2">Uncharacterized protein</fullName>
    </submittedName>
</protein>
<evidence type="ECO:0000256" key="1">
    <source>
        <dbReference type="SAM" id="SignalP"/>
    </source>
</evidence>
<name>A0A9P6DT70_9AGAM</name>
<dbReference type="EMBL" id="MU128966">
    <property type="protein sequence ID" value="KAF9513981.1"/>
    <property type="molecule type" value="Genomic_DNA"/>
</dbReference>
<organism evidence="2 3">
    <name type="scientific">Hydnum rufescens UP504</name>
    <dbReference type="NCBI Taxonomy" id="1448309"/>
    <lineage>
        <taxon>Eukaryota</taxon>
        <taxon>Fungi</taxon>
        <taxon>Dikarya</taxon>
        <taxon>Basidiomycota</taxon>
        <taxon>Agaricomycotina</taxon>
        <taxon>Agaricomycetes</taxon>
        <taxon>Cantharellales</taxon>
        <taxon>Hydnaceae</taxon>
        <taxon>Hydnum</taxon>
    </lineage>
</organism>
<sequence length="174" mass="18889">ECPCGSSPAQLVPLWIVAPLIAASVDRGSIDRASVARASVDRASVDRPRQLVSLLTVVCYFSSPTLPLPSSWTISRIKYRQLHIKIQMGDLRRSASAERKLPGMLFVNFLDASAPSVQIAIPGSSTPASQPTLDYESQYQKNFASTTWKHDGTFSATCSRILNRNGLVVLSLGL</sequence>
<reference evidence="2" key="1">
    <citation type="journal article" date="2020" name="Nat. Commun.">
        <title>Large-scale genome sequencing of mycorrhizal fungi provides insights into the early evolution of symbiotic traits.</title>
        <authorList>
            <person name="Miyauchi S."/>
            <person name="Kiss E."/>
            <person name="Kuo A."/>
            <person name="Drula E."/>
            <person name="Kohler A."/>
            <person name="Sanchez-Garcia M."/>
            <person name="Morin E."/>
            <person name="Andreopoulos B."/>
            <person name="Barry K.W."/>
            <person name="Bonito G."/>
            <person name="Buee M."/>
            <person name="Carver A."/>
            <person name="Chen C."/>
            <person name="Cichocki N."/>
            <person name="Clum A."/>
            <person name="Culley D."/>
            <person name="Crous P.W."/>
            <person name="Fauchery L."/>
            <person name="Girlanda M."/>
            <person name="Hayes R.D."/>
            <person name="Keri Z."/>
            <person name="LaButti K."/>
            <person name="Lipzen A."/>
            <person name="Lombard V."/>
            <person name="Magnuson J."/>
            <person name="Maillard F."/>
            <person name="Murat C."/>
            <person name="Nolan M."/>
            <person name="Ohm R.A."/>
            <person name="Pangilinan J."/>
            <person name="Pereira M.F."/>
            <person name="Perotto S."/>
            <person name="Peter M."/>
            <person name="Pfister S."/>
            <person name="Riley R."/>
            <person name="Sitrit Y."/>
            <person name="Stielow J.B."/>
            <person name="Szollosi G."/>
            <person name="Zifcakova L."/>
            <person name="Stursova M."/>
            <person name="Spatafora J.W."/>
            <person name="Tedersoo L."/>
            <person name="Vaario L.M."/>
            <person name="Yamada A."/>
            <person name="Yan M."/>
            <person name="Wang P."/>
            <person name="Xu J."/>
            <person name="Bruns T."/>
            <person name="Baldrian P."/>
            <person name="Vilgalys R."/>
            <person name="Dunand C."/>
            <person name="Henrissat B."/>
            <person name="Grigoriev I.V."/>
            <person name="Hibbett D."/>
            <person name="Nagy L.G."/>
            <person name="Martin F.M."/>
        </authorList>
    </citation>
    <scope>NUCLEOTIDE SEQUENCE</scope>
    <source>
        <strain evidence="2">UP504</strain>
    </source>
</reference>
<proteinExistence type="predicted"/>